<evidence type="ECO:0000256" key="2">
    <source>
        <dbReference type="ARBA" id="ARBA00022475"/>
    </source>
</evidence>
<keyword evidence="12" id="KW-1185">Reference proteome</keyword>
<keyword evidence="4 8" id="KW-0812">Transmembrane</keyword>
<sequence>MSCIKTVKRNLLSVKKERKMKNNAKAILWQNGIFYLTGMLIILGIKLFYSKASVPDLKWILAPTSLWVRILSGIPFDYEPGSGYVSHSFRFIIAPSCSGVQFMLIAAATLLYSFVHRMPTRKKGICWTILSFLISYIYTILVNGLRIVLSIYLPLALPQNMWDNGWMTAERLHTITGAVVYFTALFILYRPAGNLALLIAGKPEEIQTETGRAESPVRQPGRFSSPILGTLRKCLPPVFWYFAIALGIPFLNGAYAGNERNFTEYTLTLGTVCLILILLACLPSFFSIVKRKKQNFRNVNNNCINAKHN</sequence>
<feature type="transmembrane region" description="Helical" evidence="8">
    <location>
        <begin position="267"/>
        <end position="289"/>
    </location>
</feature>
<dbReference type="GO" id="GO:0008233">
    <property type="term" value="F:peptidase activity"/>
    <property type="evidence" value="ECO:0007669"/>
    <property type="project" value="UniProtKB-KW"/>
</dbReference>
<accession>A0A1E3UE90</accession>
<evidence type="ECO:0000313" key="12">
    <source>
        <dbReference type="Proteomes" id="UP000094869"/>
    </source>
</evidence>
<evidence type="ECO:0000313" key="10">
    <source>
        <dbReference type="EMBL" id="ODR48747.1"/>
    </source>
</evidence>
<comment type="subcellular location">
    <subcellularLocation>
        <location evidence="1">Cell membrane</location>
        <topology evidence="1">Multi-pass membrane protein</topology>
    </subcellularLocation>
</comment>
<reference evidence="10 11" key="2">
    <citation type="submission" date="2016-08" db="EMBL/GenBank/DDBJ databases">
        <authorList>
            <person name="Seilhamer J.J."/>
        </authorList>
    </citation>
    <scope>NUCLEOTIDE SEQUENCE [LARGE SCALE GENOMIC DNA]</scope>
    <source>
        <strain evidence="10 11">NML150140-1</strain>
    </source>
</reference>
<feature type="transmembrane region" description="Helical" evidence="8">
    <location>
        <begin position="238"/>
        <end position="255"/>
    </location>
</feature>
<keyword evidence="2" id="KW-1003">Cell membrane</keyword>
<organism evidence="10 11">
    <name type="scientific">Eisenbergiella tayi</name>
    <dbReference type="NCBI Taxonomy" id="1432052"/>
    <lineage>
        <taxon>Bacteria</taxon>
        <taxon>Bacillati</taxon>
        <taxon>Bacillota</taxon>
        <taxon>Clostridia</taxon>
        <taxon>Lachnospirales</taxon>
        <taxon>Lachnospiraceae</taxon>
        <taxon>Eisenbergiella</taxon>
    </lineage>
</organism>
<dbReference type="Proteomes" id="UP000094271">
    <property type="component" value="Unassembled WGS sequence"/>
</dbReference>
<dbReference type="EMBL" id="MEHD01000044">
    <property type="protein sequence ID" value="ODR47868.1"/>
    <property type="molecule type" value="Genomic_DNA"/>
</dbReference>
<comment type="caution">
    <text evidence="10">The sequence shown here is derived from an EMBL/GenBank/DDBJ whole genome shotgun (WGS) entry which is preliminary data.</text>
</comment>
<dbReference type="InterPro" id="IPR026392">
    <property type="entry name" value="Exo/Archaeosortase_dom"/>
</dbReference>
<evidence type="ECO:0000256" key="5">
    <source>
        <dbReference type="ARBA" id="ARBA00022801"/>
    </source>
</evidence>
<evidence type="ECO:0000256" key="1">
    <source>
        <dbReference type="ARBA" id="ARBA00004651"/>
    </source>
</evidence>
<keyword evidence="7 8" id="KW-0472">Membrane</keyword>
<dbReference type="Proteomes" id="UP000094869">
    <property type="component" value="Unassembled WGS sequence"/>
</dbReference>
<reference evidence="9 12" key="1">
    <citation type="submission" date="2016-08" db="EMBL/GenBank/DDBJ databases">
        <title>Characterization of Isolates of Eisenbergiella tayi Derived from Blood Cultures, Using Whole Genome Sequencing.</title>
        <authorList>
            <person name="Bernier A.-M."/>
            <person name="Burdz T."/>
            <person name="Wiebe D."/>
            <person name="Bernard K."/>
        </authorList>
    </citation>
    <scope>NUCLEOTIDE SEQUENCE [LARGE SCALE GENOMIC DNA]</scope>
    <source>
        <strain evidence="9 12">NML120146</strain>
    </source>
</reference>
<evidence type="ECO:0000256" key="4">
    <source>
        <dbReference type="ARBA" id="ARBA00022692"/>
    </source>
</evidence>
<keyword evidence="5" id="KW-0378">Hydrolase</keyword>
<evidence type="ECO:0000256" key="8">
    <source>
        <dbReference type="SAM" id="Phobius"/>
    </source>
</evidence>
<evidence type="ECO:0000256" key="7">
    <source>
        <dbReference type="ARBA" id="ARBA00023136"/>
    </source>
</evidence>
<dbReference type="GO" id="GO:0006508">
    <property type="term" value="P:proteolysis"/>
    <property type="evidence" value="ECO:0007669"/>
    <property type="project" value="UniProtKB-KW"/>
</dbReference>
<evidence type="ECO:0000313" key="9">
    <source>
        <dbReference type="EMBL" id="ODR47868.1"/>
    </source>
</evidence>
<dbReference type="InterPro" id="IPR027551">
    <property type="entry name" value="Exosort_XrtK"/>
</dbReference>
<feature type="transmembrane region" description="Helical" evidence="8">
    <location>
        <begin position="26"/>
        <end position="49"/>
    </location>
</feature>
<evidence type="ECO:0000313" key="11">
    <source>
        <dbReference type="Proteomes" id="UP000094271"/>
    </source>
</evidence>
<evidence type="ECO:0000256" key="3">
    <source>
        <dbReference type="ARBA" id="ARBA00022670"/>
    </source>
</evidence>
<dbReference type="EMBL" id="MEHA01000016">
    <property type="protein sequence ID" value="ODR48747.1"/>
    <property type="molecule type" value="Genomic_DNA"/>
</dbReference>
<name>A0A1E3UE90_9FIRM</name>
<feature type="transmembrane region" description="Helical" evidence="8">
    <location>
        <begin position="172"/>
        <end position="189"/>
    </location>
</feature>
<feature type="transmembrane region" description="Helical" evidence="8">
    <location>
        <begin position="127"/>
        <end position="152"/>
    </location>
</feature>
<dbReference type="NCBIfam" id="TIGR04178">
    <property type="entry name" value="exo_archaeo"/>
    <property type="match status" value="1"/>
</dbReference>
<dbReference type="GO" id="GO:0005886">
    <property type="term" value="C:plasma membrane"/>
    <property type="evidence" value="ECO:0007669"/>
    <property type="project" value="UniProtKB-SubCell"/>
</dbReference>
<gene>
    <name evidence="10" type="ORF">BEI59_20460</name>
    <name evidence="9" type="ORF">BEI63_26215</name>
</gene>
<protein>
    <submittedName>
        <fullName evidence="10">Exosortase K</fullName>
    </submittedName>
</protein>
<keyword evidence="3" id="KW-0645">Protease</keyword>
<feature type="transmembrane region" description="Helical" evidence="8">
    <location>
        <begin position="92"/>
        <end position="115"/>
    </location>
</feature>
<proteinExistence type="predicted"/>
<evidence type="ECO:0000256" key="6">
    <source>
        <dbReference type="ARBA" id="ARBA00022989"/>
    </source>
</evidence>
<keyword evidence="6 8" id="KW-1133">Transmembrane helix</keyword>
<dbReference type="AlphaFoldDB" id="A0A1E3UE90"/>
<dbReference type="NCBIfam" id="TIGR04287">
    <property type="entry name" value="exosort_XrtK"/>
    <property type="match status" value="1"/>
</dbReference>